<keyword evidence="1" id="KW-0732">Signal</keyword>
<dbReference type="PROSITE" id="PS51257">
    <property type="entry name" value="PROKAR_LIPOPROTEIN"/>
    <property type="match status" value="1"/>
</dbReference>
<name>A0ABW7J4R5_9VIBR</name>
<proteinExistence type="predicted"/>
<dbReference type="InterPro" id="IPR042095">
    <property type="entry name" value="SUMF_sf"/>
</dbReference>
<protein>
    <recommendedName>
        <fullName evidence="4">Sulfatase-modifying factor enzyme domain-containing protein</fullName>
    </recommendedName>
</protein>
<dbReference type="RefSeq" id="WP_394632002.1">
    <property type="nucleotide sequence ID" value="NZ_JBIHSE010000001.1"/>
</dbReference>
<dbReference type="EMBL" id="JBIHSE010000001">
    <property type="protein sequence ID" value="MFH0271300.1"/>
    <property type="molecule type" value="Genomic_DNA"/>
</dbReference>
<gene>
    <name evidence="2" type="ORF">ACGRHZ_08140</name>
</gene>
<feature type="chain" id="PRO_5045891627" description="Sulfatase-modifying factor enzyme domain-containing protein" evidence="1">
    <location>
        <begin position="18"/>
        <end position="780"/>
    </location>
</feature>
<keyword evidence="3" id="KW-1185">Reference proteome</keyword>
<reference evidence="2 3" key="1">
    <citation type="submission" date="2024-10" db="EMBL/GenBank/DDBJ databases">
        <authorList>
            <person name="Yibar A."/>
            <person name="Saticioglu I.B."/>
            <person name="Duman M."/>
            <person name="Ajmi N."/>
            <person name="Gurler F."/>
            <person name="Ay H."/>
            <person name="Onuk E."/>
            <person name="Guler S."/>
            <person name="Romalde J.L."/>
        </authorList>
    </citation>
    <scope>NUCLEOTIDE SEQUENCE [LARGE SCALE GENOMIC DNA]</scope>
    <source>
        <strain evidence="2 3">1-TCBS-A</strain>
    </source>
</reference>
<comment type="caution">
    <text evidence="2">The sequence shown here is derived from an EMBL/GenBank/DDBJ whole genome shotgun (WGS) entry which is preliminary data.</text>
</comment>
<organism evidence="2 3">
    <name type="scientific">Vibrio jasicida</name>
    <dbReference type="NCBI Taxonomy" id="766224"/>
    <lineage>
        <taxon>Bacteria</taxon>
        <taxon>Pseudomonadati</taxon>
        <taxon>Pseudomonadota</taxon>
        <taxon>Gammaproteobacteria</taxon>
        <taxon>Vibrionales</taxon>
        <taxon>Vibrionaceae</taxon>
        <taxon>Vibrio</taxon>
    </lineage>
</organism>
<evidence type="ECO:0008006" key="4">
    <source>
        <dbReference type="Google" id="ProtNLM"/>
    </source>
</evidence>
<sequence>MKMTLMLTPIVMCLLSACNGGSGSGSSSNSVEGNAPETVKIETSPLQSKGLVSEEVAIDVLATNDIDAAMKVTSVRSLSGDSCQITSIDEQSFTTSSDEVGECQYEYTVEAMNSDLYVGEESSIARVSVSETAADNTLPNLAEATDIDTPAVIDLSQELAEELDTSVFYLSSDASVLGAGIVDSDAANNMLTFTPFDVGVSRITYSMTDGSVIKLGTIDVAVSDTQNTPPVALNYVREGKLDKGMLVTIDLTDYISDAEDAVILESVRAYNAETEITSASEHTFTFRSSEPGAHDVAYTINDGRGGYDVGQVYIEVEPDFSLVQDWDDVTVYDSTIGTDITFTAPASRVLADYTNTAYTNYQAQDGVTGPRGAEVVTMNLEQAQNYCATRNGRLPINREWELLIANQGNVFTSQNWPAGTDFWSADMMSETTGKSVNATDGTTSEFAKLTDEGFVSCILLDSEAVKDFSTTIHSEVNPDALLEHSLSFNVTDPDGNIAPFQSLDAEIVRARGVFSNGLSRVTLITDSLGEASETYRDTSLNNAVLSVLVSANSEDSAVIKSATDEMYIDTTDSTLWNIAEVLGDFDFQDIDEQGIPLHYKSSTQYEIAAVHKNSYVGRELVARYRLKANNVPSITSGKLNFVLQQFGDSPNTEDWGYSNAYQEGIPHSSAVISNEINYYSENITTIVGNDYLGGTKATFTSLPTRYEYWYVWIVIQGDTLFVYTNTSDERPDKPTSSIENVWTIIDPSQPYWIGFGGTPGTGVSESVSIYANALWFGSGS</sequence>
<evidence type="ECO:0000313" key="2">
    <source>
        <dbReference type="EMBL" id="MFH0271300.1"/>
    </source>
</evidence>
<evidence type="ECO:0000313" key="3">
    <source>
        <dbReference type="Proteomes" id="UP001607221"/>
    </source>
</evidence>
<dbReference type="Proteomes" id="UP001607221">
    <property type="component" value="Unassembled WGS sequence"/>
</dbReference>
<evidence type="ECO:0000256" key="1">
    <source>
        <dbReference type="SAM" id="SignalP"/>
    </source>
</evidence>
<accession>A0ABW7J4R5</accession>
<dbReference type="Gene3D" id="3.90.1580.10">
    <property type="entry name" value="paralog of FGE (formylglycine-generating enzyme)"/>
    <property type="match status" value="1"/>
</dbReference>
<feature type="signal peptide" evidence="1">
    <location>
        <begin position="1"/>
        <end position="17"/>
    </location>
</feature>